<feature type="region of interest" description="Disordered" evidence="1">
    <location>
        <begin position="604"/>
        <end position="660"/>
    </location>
</feature>
<feature type="compositionally biased region" description="Pro residues" evidence="1">
    <location>
        <begin position="269"/>
        <end position="283"/>
    </location>
</feature>
<feature type="compositionally biased region" description="Pro residues" evidence="1">
    <location>
        <begin position="930"/>
        <end position="958"/>
    </location>
</feature>
<gene>
    <name evidence="2" type="ORF">HYH03_018023</name>
</gene>
<feature type="compositionally biased region" description="Low complexity" evidence="1">
    <location>
        <begin position="191"/>
        <end position="268"/>
    </location>
</feature>
<feature type="compositionally biased region" description="Polar residues" evidence="1">
    <location>
        <begin position="812"/>
        <end position="821"/>
    </location>
</feature>
<evidence type="ECO:0000313" key="3">
    <source>
        <dbReference type="Proteomes" id="UP000612055"/>
    </source>
</evidence>
<feature type="compositionally biased region" description="Pro residues" evidence="1">
    <location>
        <begin position="613"/>
        <end position="633"/>
    </location>
</feature>
<sequence>MEDVGALDGEFADALDAFMPGDYGCDLKAADQLLSGVAKSVPEGSVKASSSDVRADDDFDLADVDWAAIEGIAAPSSPRPLSPCGSGPHSAPAESAAMSSRTAAIAATGDRHALHVHAATTSPSVAAGPGTILVAAQACLRLPPILTRGLQNTQRAHGPTLAPPPTPVESNLRLSAPAVPAGSALSEPHQAAPAPAATAAASNGSSPATASLEPSPSNPAQAASAAAEVCNSSAGGGATSPTAATGHKGSSSDSTGASSAAPAPTSAAPRPPAPPLPPAPPPDSRQIAKAAAAVAAAASLGLPPPDLVAMGLLPAGFRCRLPPSSSAPMPAASASASASACVSAAGSPRSSSISLACTPPRGAEMGAAGGGGRAFRRHPSNSAAHHPYQRTRAGSYGVPAAVLSAMPSLLSERGSCPVLVAAPPAPSHGASGASTLSAASSQASHGAAPAAGSLGRQSSWDAAAAEMAAAVFGRASACAGESRFAAAPGVATPFVTAAAEPLSPVRANGSGNSSSNNAEGSGSGGKLFGAGPSGAFAELLSFKSDDLGLGLGPEAFEGMDIDFDTLLDCGDGAGGGSGSDGKMEDEDEEMRALRALLCGRGSEGGGGALVGLSPPPPQRPPLPPQPQPQPCLPLAPACTPAAQPASPHPPPPFAMGPGGSAFAVSHSRRWGSADGRLSSSGGGAGAASIPSSNGAAPHQRAPEALGPACGGGSDADGLSRAWSDPQLRAASSQAPAPPPLPMARSAMTPAAAAAAAAVHRPGAPARCTLPCCQPYAWPYGSSAPAPVQCRTGAVPGGSDGMFQDPFSARTTTGGYLFSATSGPHAPPPPPPQQQQQPGVPGTCACAECRRAAMSGGAPYGPGYAQPPPQSAHRAPPPYPTAAPGRCMLPCCNPPPVCTLPCCAGPGASWRGPAPPPSHGPLLPAQGSGPLAPPPQPGGRGQPPPPGPRSYTVQPPPQPSYNLYGYRDSAHEVQEYSMTISGGGGGGSSSMNGSYASYGYPQTSNSGAAGDAAGVQPAGGHGAPYGGTGMPYNTSMQYSGGVGGVFGGVPRPPSAPAQPGTYAGLAAAYGTALGPAAAAAAGACR</sequence>
<organism evidence="2 3">
    <name type="scientific">Edaphochlamys debaryana</name>
    <dbReference type="NCBI Taxonomy" id="47281"/>
    <lineage>
        <taxon>Eukaryota</taxon>
        <taxon>Viridiplantae</taxon>
        <taxon>Chlorophyta</taxon>
        <taxon>core chlorophytes</taxon>
        <taxon>Chlorophyceae</taxon>
        <taxon>CS clade</taxon>
        <taxon>Chlamydomonadales</taxon>
        <taxon>Chlamydomonadales incertae sedis</taxon>
        <taxon>Edaphochlamys</taxon>
    </lineage>
</organism>
<dbReference type="EMBL" id="JAEHOE010000190">
    <property type="protein sequence ID" value="KAG2483082.1"/>
    <property type="molecule type" value="Genomic_DNA"/>
</dbReference>
<evidence type="ECO:0000313" key="2">
    <source>
        <dbReference type="EMBL" id="KAG2483082.1"/>
    </source>
</evidence>
<evidence type="ECO:0000256" key="1">
    <source>
        <dbReference type="SAM" id="MobiDB-lite"/>
    </source>
</evidence>
<feature type="region of interest" description="Disordered" evidence="1">
    <location>
        <begin position="505"/>
        <end position="526"/>
    </location>
</feature>
<feature type="compositionally biased region" description="Low complexity" evidence="1">
    <location>
        <begin position="507"/>
        <end position="520"/>
    </location>
</feature>
<feature type="compositionally biased region" description="Low complexity" evidence="1">
    <location>
        <begin position="634"/>
        <end position="645"/>
    </location>
</feature>
<dbReference type="AlphaFoldDB" id="A0A835XHA6"/>
<dbReference type="Proteomes" id="UP000612055">
    <property type="component" value="Unassembled WGS sequence"/>
</dbReference>
<reference evidence="2" key="1">
    <citation type="journal article" date="2020" name="bioRxiv">
        <title>Comparative genomics of Chlamydomonas.</title>
        <authorList>
            <person name="Craig R.J."/>
            <person name="Hasan A.R."/>
            <person name="Ness R.W."/>
            <person name="Keightley P.D."/>
        </authorList>
    </citation>
    <scope>NUCLEOTIDE SEQUENCE</scope>
    <source>
        <strain evidence="2">CCAP 11/70</strain>
    </source>
</reference>
<feature type="compositionally biased region" description="Pro residues" evidence="1">
    <location>
        <begin position="864"/>
        <end position="878"/>
    </location>
</feature>
<proteinExistence type="predicted"/>
<feature type="region of interest" description="Disordered" evidence="1">
    <location>
        <begin position="726"/>
        <end position="745"/>
    </location>
</feature>
<feature type="region of interest" description="Disordered" evidence="1">
    <location>
        <begin position="672"/>
        <end position="720"/>
    </location>
</feature>
<keyword evidence="3" id="KW-1185">Reference proteome</keyword>
<comment type="caution">
    <text evidence="2">The sequence shown here is derived from an EMBL/GenBank/DDBJ whole genome shotgun (WGS) entry which is preliminary data.</text>
</comment>
<feature type="region of interest" description="Disordered" evidence="1">
    <location>
        <begin position="179"/>
        <end position="288"/>
    </location>
</feature>
<protein>
    <submittedName>
        <fullName evidence="2">Uncharacterized protein</fullName>
    </submittedName>
</protein>
<accession>A0A835XHA6</accession>
<feature type="region of interest" description="Disordered" evidence="1">
    <location>
        <begin position="859"/>
        <end position="878"/>
    </location>
</feature>
<name>A0A835XHA6_9CHLO</name>
<feature type="compositionally biased region" description="Low complexity" evidence="1">
    <location>
        <begin position="919"/>
        <end position="929"/>
    </location>
</feature>
<feature type="compositionally biased region" description="Low complexity" evidence="1">
    <location>
        <begin position="686"/>
        <end position="696"/>
    </location>
</feature>
<feature type="region of interest" description="Disordered" evidence="1">
    <location>
        <begin position="812"/>
        <end position="840"/>
    </location>
</feature>
<feature type="region of interest" description="Disordered" evidence="1">
    <location>
        <begin position="913"/>
        <end position="963"/>
    </location>
</feature>